<sequence>MDVTKANSIIPVISKFYCSPSQAVLFVRKRPIVVNGGGFVVTDCNQKFVFRVEGCGVVGTDGELIVRDGNGVSLLLIRRKGGTVQALNIYRKWKGYTSDYEGSQKLVFSLKEPNSYFVRNSPIRISTNPKRNSKGWDFEIRGNFPGRACSIIDHQGNVVAQIGVKNEVEAMMAKNDQYSVAISPEMDQAFIIGVIAVLDYVYGESTRC</sequence>
<dbReference type="PANTHER" id="PTHR31087:SF3">
    <property type="entry name" value="PROTEIN LURP-ONE-RELATED 6"/>
    <property type="match status" value="1"/>
</dbReference>
<reference evidence="2 3" key="1">
    <citation type="submission" date="2021-09" db="EMBL/GenBank/DDBJ databases">
        <title>Genomic insights and catalytic innovation underlie evolution of tropane alkaloids biosynthesis.</title>
        <authorList>
            <person name="Wang Y.-J."/>
            <person name="Tian T."/>
            <person name="Huang J.-P."/>
            <person name="Huang S.-X."/>
        </authorList>
    </citation>
    <scope>NUCLEOTIDE SEQUENCE [LARGE SCALE GENOMIC DNA]</scope>
    <source>
        <strain evidence="2">KIB-2018</strain>
        <tissue evidence="2">Leaf</tissue>
    </source>
</reference>
<dbReference type="PANTHER" id="PTHR31087">
    <property type="match status" value="1"/>
</dbReference>
<dbReference type="InterPro" id="IPR038595">
    <property type="entry name" value="LOR_sf"/>
</dbReference>
<proteinExistence type="inferred from homology"/>
<dbReference type="InterPro" id="IPR007612">
    <property type="entry name" value="LOR"/>
</dbReference>
<accession>A0AAV8SFD4</accession>
<comment type="caution">
    <text evidence="2">The sequence shown here is derived from an EMBL/GenBank/DDBJ whole genome shotgun (WGS) entry which is preliminary data.</text>
</comment>
<dbReference type="SUPFAM" id="SSF54518">
    <property type="entry name" value="Tubby C-terminal domain-like"/>
    <property type="match status" value="1"/>
</dbReference>
<dbReference type="Pfam" id="PF04525">
    <property type="entry name" value="LOR"/>
    <property type="match status" value="1"/>
</dbReference>
<evidence type="ECO:0000256" key="1">
    <source>
        <dbReference type="ARBA" id="ARBA00005437"/>
    </source>
</evidence>
<gene>
    <name evidence="2" type="ORF">K2173_015939</name>
</gene>
<comment type="similarity">
    <text evidence="1">Belongs to the LOR family.</text>
</comment>
<dbReference type="EMBL" id="JAIWQS010000011">
    <property type="protein sequence ID" value="KAJ8750758.1"/>
    <property type="molecule type" value="Genomic_DNA"/>
</dbReference>
<keyword evidence="3" id="KW-1185">Reference proteome</keyword>
<organism evidence="2 3">
    <name type="scientific">Erythroxylum novogranatense</name>
    <dbReference type="NCBI Taxonomy" id="1862640"/>
    <lineage>
        <taxon>Eukaryota</taxon>
        <taxon>Viridiplantae</taxon>
        <taxon>Streptophyta</taxon>
        <taxon>Embryophyta</taxon>
        <taxon>Tracheophyta</taxon>
        <taxon>Spermatophyta</taxon>
        <taxon>Magnoliopsida</taxon>
        <taxon>eudicotyledons</taxon>
        <taxon>Gunneridae</taxon>
        <taxon>Pentapetalae</taxon>
        <taxon>rosids</taxon>
        <taxon>fabids</taxon>
        <taxon>Malpighiales</taxon>
        <taxon>Erythroxylaceae</taxon>
        <taxon>Erythroxylum</taxon>
    </lineage>
</organism>
<name>A0AAV8SFD4_9ROSI</name>
<evidence type="ECO:0008006" key="4">
    <source>
        <dbReference type="Google" id="ProtNLM"/>
    </source>
</evidence>
<dbReference type="Proteomes" id="UP001159364">
    <property type="component" value="Linkage Group LG11"/>
</dbReference>
<evidence type="ECO:0000313" key="3">
    <source>
        <dbReference type="Proteomes" id="UP001159364"/>
    </source>
</evidence>
<evidence type="ECO:0000313" key="2">
    <source>
        <dbReference type="EMBL" id="KAJ8750758.1"/>
    </source>
</evidence>
<dbReference type="InterPro" id="IPR025659">
    <property type="entry name" value="Tubby-like_C"/>
</dbReference>
<dbReference type="Gene3D" id="2.40.160.200">
    <property type="entry name" value="LURP1-related"/>
    <property type="match status" value="1"/>
</dbReference>
<dbReference type="AlphaFoldDB" id="A0AAV8SFD4"/>
<protein>
    <recommendedName>
        <fullName evidence="4">Protein LURP-one-related 6</fullName>
    </recommendedName>
</protein>